<feature type="transmembrane region" description="Helical" evidence="6">
    <location>
        <begin position="314"/>
        <end position="334"/>
    </location>
</feature>
<proteinExistence type="predicted"/>
<accession>A0A6A5ZT48</accession>
<evidence type="ECO:0000256" key="6">
    <source>
        <dbReference type="SAM" id="Phobius"/>
    </source>
</evidence>
<dbReference type="Gene3D" id="1.20.1720.10">
    <property type="entry name" value="Multidrug resistance protein D"/>
    <property type="match status" value="1"/>
</dbReference>
<feature type="transmembrane region" description="Helical" evidence="6">
    <location>
        <begin position="168"/>
        <end position="191"/>
    </location>
</feature>
<dbReference type="GO" id="GO:0022857">
    <property type="term" value="F:transmembrane transporter activity"/>
    <property type="evidence" value="ECO:0007669"/>
    <property type="project" value="InterPro"/>
</dbReference>
<feature type="transmembrane region" description="Helical" evidence="6">
    <location>
        <begin position="110"/>
        <end position="136"/>
    </location>
</feature>
<dbReference type="InterPro" id="IPR011701">
    <property type="entry name" value="MFS"/>
</dbReference>
<evidence type="ECO:0000256" key="3">
    <source>
        <dbReference type="ARBA" id="ARBA00022989"/>
    </source>
</evidence>
<dbReference type="SUPFAM" id="SSF103473">
    <property type="entry name" value="MFS general substrate transporter"/>
    <property type="match status" value="1"/>
</dbReference>
<feature type="transmembrane region" description="Helical" evidence="6">
    <location>
        <begin position="44"/>
        <end position="69"/>
    </location>
</feature>
<sequence>MAESERSTTEKEPEVHVAETGGDGEEDSSEGREKFRPGWRFQGIFLCLCLLTLVVAFDATSLSVALPAISTTLNITALQAFWAGTSFLLTSTLSQPLLASLSHIYGRLPLTLVSLSLFSVGSICAAACLNFSALLAGRTVQGFGAGGLISLTEVIITDLVPLRERGTYYGYMAGTWAVGSVCGPLIGGGFAGMKSEGYAGWRLIFWFNLPIAGVAFLLLPWLLRLEKPMQGKSGMEKLRSVDWVGVVLLTGSTTAILIPVTWGGLQYPWTNYRTLLPLILGFMGFVGWVLYTCYTKHPNPLVQMAIFNNRTAAASYFGILIQGIILWSLVYYLPLYYEACHGYTPIQAGLAVLPETLTVAPVAFIVGLVITKVGTYRWSVWMGWAVTVLGLGLMWLLDEASKRAKWIGLNILPGLGVGMLFPGLEYATQAAAGQADVAHAAAMYNFIRAFGQGIGVAVGGAIFQDQFRKNLLRYPGFESVASAYVRDAATLVEVMKGMVGTEKLVLEEAYANSLKVVWAVMAGLAGLALLVSVMTKELGIDETLQSQQGLKKVGEDSEERGRVTTVR</sequence>
<dbReference type="Gene3D" id="1.20.1250.20">
    <property type="entry name" value="MFS general substrate transporter like domains"/>
    <property type="match status" value="1"/>
</dbReference>
<feature type="transmembrane region" description="Helical" evidence="6">
    <location>
        <begin position="75"/>
        <end position="98"/>
    </location>
</feature>
<keyword evidence="9" id="KW-1185">Reference proteome</keyword>
<dbReference type="Proteomes" id="UP000799770">
    <property type="component" value="Unassembled WGS sequence"/>
</dbReference>
<dbReference type="PANTHER" id="PTHR23501">
    <property type="entry name" value="MAJOR FACILITATOR SUPERFAMILY"/>
    <property type="match status" value="1"/>
</dbReference>
<dbReference type="InterPro" id="IPR036259">
    <property type="entry name" value="MFS_trans_sf"/>
</dbReference>
<protein>
    <submittedName>
        <fullName evidence="8">Major facilitator superfamily domain-containing protein</fullName>
    </submittedName>
</protein>
<feature type="region of interest" description="Disordered" evidence="5">
    <location>
        <begin position="1"/>
        <end position="33"/>
    </location>
</feature>
<organism evidence="8 9">
    <name type="scientific">Lophiotrema nucula</name>
    <dbReference type="NCBI Taxonomy" id="690887"/>
    <lineage>
        <taxon>Eukaryota</taxon>
        <taxon>Fungi</taxon>
        <taxon>Dikarya</taxon>
        <taxon>Ascomycota</taxon>
        <taxon>Pezizomycotina</taxon>
        <taxon>Dothideomycetes</taxon>
        <taxon>Pleosporomycetidae</taxon>
        <taxon>Pleosporales</taxon>
        <taxon>Lophiotremataceae</taxon>
        <taxon>Lophiotrema</taxon>
    </lineage>
</organism>
<evidence type="ECO:0000259" key="7">
    <source>
        <dbReference type="PROSITE" id="PS50850"/>
    </source>
</evidence>
<dbReference type="GO" id="GO:0005886">
    <property type="term" value="C:plasma membrane"/>
    <property type="evidence" value="ECO:0007669"/>
    <property type="project" value="TreeGrafter"/>
</dbReference>
<name>A0A6A5ZT48_9PLEO</name>
<evidence type="ECO:0000256" key="4">
    <source>
        <dbReference type="ARBA" id="ARBA00023136"/>
    </source>
</evidence>
<evidence type="ECO:0000313" key="8">
    <source>
        <dbReference type="EMBL" id="KAF2122882.1"/>
    </source>
</evidence>
<dbReference type="PROSITE" id="PS50850">
    <property type="entry name" value="MFS"/>
    <property type="match status" value="1"/>
</dbReference>
<feature type="transmembrane region" description="Helical" evidence="6">
    <location>
        <begin position="346"/>
        <end position="371"/>
    </location>
</feature>
<dbReference type="OrthoDB" id="4139357at2759"/>
<evidence type="ECO:0000256" key="5">
    <source>
        <dbReference type="SAM" id="MobiDB-lite"/>
    </source>
</evidence>
<feature type="transmembrane region" description="Helical" evidence="6">
    <location>
        <begin position="203"/>
        <end position="223"/>
    </location>
</feature>
<dbReference type="PRINTS" id="PR01036">
    <property type="entry name" value="TCRTETB"/>
</dbReference>
<feature type="compositionally biased region" description="Basic and acidic residues" evidence="5">
    <location>
        <begin position="1"/>
        <end position="17"/>
    </location>
</feature>
<feature type="transmembrane region" description="Helical" evidence="6">
    <location>
        <begin position="142"/>
        <end position="161"/>
    </location>
</feature>
<feature type="domain" description="Major facilitator superfamily (MFS) profile" evidence="7">
    <location>
        <begin position="44"/>
        <end position="540"/>
    </location>
</feature>
<evidence type="ECO:0000256" key="1">
    <source>
        <dbReference type="ARBA" id="ARBA00004141"/>
    </source>
</evidence>
<dbReference type="PANTHER" id="PTHR23501:SF59">
    <property type="entry name" value="MAJOR FACILITATOR SUPERFAMILY (MFS) PROFILE DOMAIN-CONTAINING PROTEIN-RELATED"/>
    <property type="match status" value="1"/>
</dbReference>
<dbReference type="AlphaFoldDB" id="A0A6A5ZT48"/>
<feature type="transmembrane region" description="Helical" evidence="6">
    <location>
        <begin position="243"/>
        <end position="262"/>
    </location>
</feature>
<keyword evidence="4 6" id="KW-0472">Membrane</keyword>
<gene>
    <name evidence="8" type="ORF">BDV96DRAFT_608716</name>
</gene>
<feature type="transmembrane region" description="Helical" evidence="6">
    <location>
        <begin position="274"/>
        <end position="294"/>
    </location>
</feature>
<keyword evidence="2 6" id="KW-0812">Transmembrane</keyword>
<dbReference type="EMBL" id="ML977310">
    <property type="protein sequence ID" value="KAF2122882.1"/>
    <property type="molecule type" value="Genomic_DNA"/>
</dbReference>
<comment type="subcellular location">
    <subcellularLocation>
        <location evidence="1">Membrane</location>
        <topology evidence="1">Multi-pass membrane protein</topology>
    </subcellularLocation>
</comment>
<reference evidence="8" key="1">
    <citation type="journal article" date="2020" name="Stud. Mycol.">
        <title>101 Dothideomycetes genomes: a test case for predicting lifestyles and emergence of pathogens.</title>
        <authorList>
            <person name="Haridas S."/>
            <person name="Albert R."/>
            <person name="Binder M."/>
            <person name="Bloem J."/>
            <person name="Labutti K."/>
            <person name="Salamov A."/>
            <person name="Andreopoulos B."/>
            <person name="Baker S."/>
            <person name="Barry K."/>
            <person name="Bills G."/>
            <person name="Bluhm B."/>
            <person name="Cannon C."/>
            <person name="Castanera R."/>
            <person name="Culley D."/>
            <person name="Daum C."/>
            <person name="Ezra D."/>
            <person name="Gonzalez J."/>
            <person name="Henrissat B."/>
            <person name="Kuo A."/>
            <person name="Liang C."/>
            <person name="Lipzen A."/>
            <person name="Lutzoni F."/>
            <person name="Magnuson J."/>
            <person name="Mondo S."/>
            <person name="Nolan M."/>
            <person name="Ohm R."/>
            <person name="Pangilinan J."/>
            <person name="Park H.-J."/>
            <person name="Ramirez L."/>
            <person name="Alfaro M."/>
            <person name="Sun H."/>
            <person name="Tritt A."/>
            <person name="Yoshinaga Y."/>
            <person name="Zwiers L.-H."/>
            <person name="Turgeon B."/>
            <person name="Goodwin S."/>
            <person name="Spatafora J."/>
            <person name="Crous P."/>
            <person name="Grigoriev I."/>
        </authorList>
    </citation>
    <scope>NUCLEOTIDE SEQUENCE</scope>
    <source>
        <strain evidence="8">CBS 627.86</strain>
    </source>
</reference>
<evidence type="ECO:0000256" key="2">
    <source>
        <dbReference type="ARBA" id="ARBA00022692"/>
    </source>
</evidence>
<dbReference type="InterPro" id="IPR020846">
    <property type="entry name" value="MFS_dom"/>
</dbReference>
<feature type="transmembrane region" description="Helical" evidence="6">
    <location>
        <begin position="378"/>
        <end position="397"/>
    </location>
</feature>
<keyword evidence="3 6" id="KW-1133">Transmembrane helix</keyword>
<dbReference type="Pfam" id="PF07690">
    <property type="entry name" value="MFS_1"/>
    <property type="match status" value="1"/>
</dbReference>
<feature type="transmembrane region" description="Helical" evidence="6">
    <location>
        <begin position="516"/>
        <end position="535"/>
    </location>
</feature>
<evidence type="ECO:0000313" key="9">
    <source>
        <dbReference type="Proteomes" id="UP000799770"/>
    </source>
</evidence>